<gene>
    <name evidence="1" type="primary">orf06824</name>
    <name evidence="1" type="ORF">Q903MT_gene6770</name>
</gene>
<dbReference type="EMBL" id="MK697705">
    <property type="protein sequence ID" value="QHR92722.1"/>
    <property type="molecule type" value="Genomic_DNA"/>
</dbReference>
<geneLocation type="mitochondrion" evidence="1"/>
<dbReference type="AlphaFoldDB" id="A0A6B9XS02"/>
<reference evidence="1" key="1">
    <citation type="submission" date="2019-03" db="EMBL/GenBank/DDBJ databases">
        <title>Largest Complete Mitochondrial Genome of a Gymnosperm, Sitka Spruce (Picea sitchensis), Indicates Complex Physical Structure.</title>
        <authorList>
            <person name="Jackman S.D."/>
            <person name="Coombe L."/>
            <person name="Warren R."/>
            <person name="Kirk H."/>
            <person name="Trinh E."/>
            <person name="McLeod T."/>
            <person name="Pleasance S."/>
            <person name="Pandoh P."/>
            <person name="Zhao Y."/>
            <person name="Coope R."/>
            <person name="Bousquet J."/>
            <person name="Bohlmann J.C."/>
            <person name="Jones S.J.M."/>
            <person name="Birol I."/>
        </authorList>
    </citation>
    <scope>NUCLEOTIDE SEQUENCE</scope>
    <source>
        <strain evidence="1">Q903</strain>
    </source>
</reference>
<protein>
    <submittedName>
        <fullName evidence="1">Uncharacterized protein</fullName>
    </submittedName>
</protein>
<accession>A0A6B9XS02</accession>
<proteinExistence type="predicted"/>
<keyword evidence="1" id="KW-0496">Mitochondrion</keyword>
<sequence>MQFFLTLMLQVSNSSSHSLYMSLGRIALVPLPLVESLNVPLPPASLLTEELNSIESCPANPIHTTILRTILTIRGLVPIYPTYHLNPDTLGGDPTSVLGRSLRTGSTPLLCLRNLAYEEFTGSNSLSKESSGPLDM</sequence>
<organism evidence="1">
    <name type="scientific">Picea sitchensis</name>
    <name type="common">Sitka spruce</name>
    <name type="synonym">Pinus sitchensis</name>
    <dbReference type="NCBI Taxonomy" id="3332"/>
    <lineage>
        <taxon>Eukaryota</taxon>
        <taxon>Viridiplantae</taxon>
        <taxon>Streptophyta</taxon>
        <taxon>Embryophyta</taxon>
        <taxon>Tracheophyta</taxon>
        <taxon>Spermatophyta</taxon>
        <taxon>Pinopsida</taxon>
        <taxon>Pinidae</taxon>
        <taxon>Conifers I</taxon>
        <taxon>Pinales</taxon>
        <taxon>Pinaceae</taxon>
        <taxon>Picea</taxon>
    </lineage>
</organism>
<evidence type="ECO:0000313" key="1">
    <source>
        <dbReference type="EMBL" id="QHR92722.1"/>
    </source>
</evidence>
<name>A0A6B9XS02_PICSI</name>